<comment type="caution">
    <text evidence="5">The sequence shown here is derived from an EMBL/GenBank/DDBJ whole genome shotgun (WGS) entry which is preliminary data.</text>
</comment>
<reference evidence="5 6" key="2">
    <citation type="submission" date="2019-01" db="EMBL/GenBank/DDBJ databases">
        <title>The decoding of complex shrimp genome reveals the adaptation for benthos swimmer, frequently molting mechanism and breeding impact on genome.</title>
        <authorList>
            <person name="Sun Y."/>
            <person name="Gao Y."/>
            <person name="Yu Y."/>
        </authorList>
    </citation>
    <scope>NUCLEOTIDE SEQUENCE [LARGE SCALE GENOMIC DNA]</scope>
    <source>
        <tissue evidence="5">Muscle</tissue>
    </source>
</reference>
<keyword evidence="1" id="KW-1015">Disulfide bond</keyword>
<dbReference type="Gene3D" id="2.40.10.10">
    <property type="entry name" value="Trypsin-like serine proteases"/>
    <property type="match status" value="2"/>
</dbReference>
<dbReference type="PANTHER" id="PTHR24256">
    <property type="entry name" value="TRYPTASE-RELATED"/>
    <property type="match status" value="1"/>
</dbReference>
<dbReference type="OrthoDB" id="9990982at2759"/>
<accession>A0A3R7SUT7</accession>
<feature type="compositionally biased region" description="Low complexity" evidence="3">
    <location>
        <begin position="24"/>
        <end position="38"/>
    </location>
</feature>
<dbReference type="InterPro" id="IPR043504">
    <property type="entry name" value="Peptidase_S1_PA_chymotrypsin"/>
</dbReference>
<feature type="region of interest" description="Disordered" evidence="3">
    <location>
        <begin position="119"/>
        <end position="154"/>
    </location>
</feature>
<sequence length="227" mass="24322">MHAGPGASGRGVRGARAARRRSGRPSPSCSVVGRAAAPSPRPRHACTASIVAPTWVLAAYSCLSGKHATWELVTGQTSRTDRQTRQVVQLVRFPGTVRTGGLWTGDATNHTCVVAGWNRGERGGPEPVPAPPPRANARPRRLQHHPLSGSPEQRPHLCRVQRRPVHTPCHGDEGSPLMCFVGGVWRLEGLFSHHARCDPARHPAVFTALHALQPSPSVASGDPRRAI</sequence>
<proteinExistence type="inferred from homology"/>
<dbReference type="Proteomes" id="UP000283509">
    <property type="component" value="Unassembled WGS sequence"/>
</dbReference>
<reference evidence="5 6" key="1">
    <citation type="submission" date="2018-04" db="EMBL/GenBank/DDBJ databases">
        <authorList>
            <person name="Zhang X."/>
            <person name="Yuan J."/>
            <person name="Li F."/>
            <person name="Xiang J."/>
        </authorList>
    </citation>
    <scope>NUCLEOTIDE SEQUENCE [LARGE SCALE GENOMIC DNA]</scope>
    <source>
        <tissue evidence="5">Muscle</tissue>
    </source>
</reference>
<evidence type="ECO:0000313" key="6">
    <source>
        <dbReference type="Proteomes" id="UP000283509"/>
    </source>
</evidence>
<keyword evidence="6" id="KW-1185">Reference proteome</keyword>
<name>A0A3R7SUT7_PENVA</name>
<protein>
    <recommendedName>
        <fullName evidence="4">Peptidase S1 domain-containing protein</fullName>
    </recommendedName>
</protein>
<organism evidence="5 6">
    <name type="scientific">Penaeus vannamei</name>
    <name type="common">Whiteleg shrimp</name>
    <name type="synonym">Litopenaeus vannamei</name>
    <dbReference type="NCBI Taxonomy" id="6689"/>
    <lineage>
        <taxon>Eukaryota</taxon>
        <taxon>Metazoa</taxon>
        <taxon>Ecdysozoa</taxon>
        <taxon>Arthropoda</taxon>
        <taxon>Crustacea</taxon>
        <taxon>Multicrustacea</taxon>
        <taxon>Malacostraca</taxon>
        <taxon>Eumalacostraca</taxon>
        <taxon>Eucarida</taxon>
        <taxon>Decapoda</taxon>
        <taxon>Dendrobranchiata</taxon>
        <taxon>Penaeoidea</taxon>
        <taxon>Penaeidae</taxon>
        <taxon>Penaeus</taxon>
    </lineage>
</organism>
<dbReference type="GO" id="GO:0006508">
    <property type="term" value="P:proteolysis"/>
    <property type="evidence" value="ECO:0007669"/>
    <property type="project" value="InterPro"/>
</dbReference>
<dbReference type="InterPro" id="IPR051487">
    <property type="entry name" value="Ser/Thr_Proteases_Immune/Dev"/>
</dbReference>
<dbReference type="InterPro" id="IPR009003">
    <property type="entry name" value="Peptidase_S1_PA"/>
</dbReference>
<evidence type="ECO:0000256" key="2">
    <source>
        <dbReference type="ARBA" id="ARBA00024195"/>
    </source>
</evidence>
<dbReference type="PROSITE" id="PS50240">
    <property type="entry name" value="TRYPSIN_DOM"/>
    <property type="match status" value="1"/>
</dbReference>
<dbReference type="GO" id="GO:0004252">
    <property type="term" value="F:serine-type endopeptidase activity"/>
    <property type="evidence" value="ECO:0007669"/>
    <property type="project" value="InterPro"/>
</dbReference>
<comment type="similarity">
    <text evidence="2">Belongs to the peptidase S1 family. CLIP subfamily.</text>
</comment>
<gene>
    <name evidence="5" type="ORF">C7M84_005345</name>
</gene>
<dbReference type="EMBL" id="QCYY01001695">
    <property type="protein sequence ID" value="ROT76098.1"/>
    <property type="molecule type" value="Genomic_DNA"/>
</dbReference>
<feature type="region of interest" description="Disordered" evidence="3">
    <location>
        <begin position="1"/>
        <end position="43"/>
    </location>
</feature>
<dbReference type="Pfam" id="PF00089">
    <property type="entry name" value="Trypsin"/>
    <property type="match status" value="2"/>
</dbReference>
<feature type="domain" description="Peptidase S1" evidence="4">
    <location>
        <begin position="12"/>
        <end position="227"/>
    </location>
</feature>
<evidence type="ECO:0000259" key="4">
    <source>
        <dbReference type="PROSITE" id="PS50240"/>
    </source>
</evidence>
<dbReference type="SUPFAM" id="SSF50494">
    <property type="entry name" value="Trypsin-like serine proteases"/>
    <property type="match status" value="1"/>
</dbReference>
<feature type="compositionally biased region" description="Gly residues" evidence="3">
    <location>
        <begin position="1"/>
        <end position="12"/>
    </location>
</feature>
<dbReference type="InterPro" id="IPR001254">
    <property type="entry name" value="Trypsin_dom"/>
</dbReference>
<evidence type="ECO:0000256" key="3">
    <source>
        <dbReference type="SAM" id="MobiDB-lite"/>
    </source>
</evidence>
<evidence type="ECO:0000313" key="5">
    <source>
        <dbReference type="EMBL" id="ROT76098.1"/>
    </source>
</evidence>
<dbReference type="AlphaFoldDB" id="A0A3R7SUT7"/>
<evidence type="ECO:0000256" key="1">
    <source>
        <dbReference type="ARBA" id="ARBA00023157"/>
    </source>
</evidence>